<evidence type="ECO:0000313" key="1">
    <source>
        <dbReference type="EMBL" id="MBC5723772.1"/>
    </source>
</evidence>
<keyword evidence="2" id="KW-1185">Reference proteome</keyword>
<protein>
    <recommendedName>
        <fullName evidence="3">Bacteriophage Gp15 protein</fullName>
    </recommendedName>
</protein>
<dbReference type="AlphaFoldDB" id="A0A8J6M984"/>
<sequence>MGQSAQAPAFNILLDRLPDSYQGWLIRTDYRIGIQIALCLQDEELTQEERVTEAVYLLFGNGQPPLQTAMDGIAWFLQCGQPKREDVPATTSSQRFWFDFDHARICASFQKTFGVKLHRENLHWFEFMSMLDCVDEDSSLSNAIQLRGTDTSKMKGKQKRDTERAKRLLTPPVHYSESEQEAIDEFFSKIK</sequence>
<dbReference type="Pfam" id="PF06854">
    <property type="entry name" value="Phage_Gp15"/>
    <property type="match status" value="1"/>
</dbReference>
<dbReference type="Proteomes" id="UP000628736">
    <property type="component" value="Unassembled WGS sequence"/>
</dbReference>
<comment type="caution">
    <text evidence="1">The sequence shown here is derived from an EMBL/GenBank/DDBJ whole genome shotgun (WGS) entry which is preliminary data.</text>
</comment>
<proteinExistence type="predicted"/>
<dbReference type="InterPro" id="IPR009660">
    <property type="entry name" value="Phage_A500_Gp15"/>
</dbReference>
<reference evidence="1" key="1">
    <citation type="submission" date="2020-08" db="EMBL/GenBank/DDBJ databases">
        <title>Genome public.</title>
        <authorList>
            <person name="Liu C."/>
            <person name="Sun Q."/>
        </authorList>
    </citation>
    <scope>NUCLEOTIDE SEQUENCE</scope>
    <source>
        <strain evidence="1">NSJ-23</strain>
    </source>
</reference>
<dbReference type="RefSeq" id="WP_186853467.1">
    <property type="nucleotide sequence ID" value="NZ_JACOPO010000014.1"/>
</dbReference>
<accession>A0A8J6M984</accession>
<evidence type="ECO:0000313" key="2">
    <source>
        <dbReference type="Proteomes" id="UP000628736"/>
    </source>
</evidence>
<evidence type="ECO:0008006" key="3">
    <source>
        <dbReference type="Google" id="ProtNLM"/>
    </source>
</evidence>
<name>A0A8J6M984_9FIRM</name>
<dbReference type="EMBL" id="JACOPO010000014">
    <property type="protein sequence ID" value="MBC5723772.1"/>
    <property type="molecule type" value="Genomic_DNA"/>
</dbReference>
<organism evidence="1 2">
    <name type="scientific">Flintibacter hominis</name>
    <dbReference type="NCBI Taxonomy" id="2763048"/>
    <lineage>
        <taxon>Bacteria</taxon>
        <taxon>Bacillati</taxon>
        <taxon>Bacillota</taxon>
        <taxon>Clostridia</taxon>
        <taxon>Eubacteriales</taxon>
        <taxon>Flintibacter</taxon>
    </lineage>
</organism>
<gene>
    <name evidence="1" type="ORF">H8S11_13270</name>
</gene>